<dbReference type="PANTHER" id="PTHR43761:SF1">
    <property type="entry name" value="D-ISOMER SPECIFIC 2-HYDROXYACID DEHYDROGENASE CATALYTIC DOMAIN-CONTAINING PROTEIN-RELATED"/>
    <property type="match status" value="1"/>
</dbReference>
<dbReference type="InterPro" id="IPR029752">
    <property type="entry name" value="D-isomer_DH_CS1"/>
</dbReference>
<evidence type="ECO:0008006" key="9">
    <source>
        <dbReference type="Google" id="ProtNLM"/>
    </source>
</evidence>
<dbReference type="RefSeq" id="WP_002571480.1">
    <property type="nucleotide sequence ID" value="NZ_KB851149.1"/>
</dbReference>
<proteinExistence type="inferred from homology"/>
<dbReference type="GO" id="GO:0016616">
    <property type="term" value="F:oxidoreductase activity, acting on the CH-OH group of donors, NAD or NADP as acceptor"/>
    <property type="evidence" value="ECO:0007669"/>
    <property type="project" value="InterPro"/>
</dbReference>
<dbReference type="InterPro" id="IPR043322">
    <property type="entry name" value="CtBP"/>
</dbReference>
<dbReference type="InterPro" id="IPR029753">
    <property type="entry name" value="D-isomer_DH_CS"/>
</dbReference>
<dbReference type="Gene3D" id="3.40.50.720">
    <property type="entry name" value="NAD(P)-binding Rossmann-like Domain"/>
    <property type="match status" value="2"/>
</dbReference>
<dbReference type="EMBL" id="AGYG01000009">
    <property type="protein sequence ID" value="ENZ41833.1"/>
    <property type="molecule type" value="Genomic_DNA"/>
</dbReference>
<dbReference type="GO" id="GO:0051287">
    <property type="term" value="F:NAD binding"/>
    <property type="evidence" value="ECO:0007669"/>
    <property type="project" value="InterPro"/>
</dbReference>
<keyword evidence="2 4" id="KW-0560">Oxidoreductase</keyword>
<keyword evidence="3" id="KW-0520">NAD</keyword>
<evidence type="ECO:0000256" key="4">
    <source>
        <dbReference type="RuleBase" id="RU003719"/>
    </source>
</evidence>
<dbReference type="InterPro" id="IPR050418">
    <property type="entry name" value="D-iso_2-hydroxyacid_DH_PdxB"/>
</dbReference>
<protein>
    <recommendedName>
        <fullName evidence="9">D-3-phosphoglycerate dehydrogenase</fullName>
    </recommendedName>
</protein>
<feature type="domain" description="D-isomer specific 2-hydroxyacid dehydrogenase NAD-binding" evidence="6">
    <location>
        <begin position="108"/>
        <end position="284"/>
    </location>
</feature>
<sequence>MKKVVITDYEYPDIEKERTIVESAGMTLEGYHVTKAEDILKVAGDADAIINQYADLNRDVISRLKNCKVMIKYGIGINNMDLEAAAEHGIYVCNIPDYGIDEVSNHAIAFILGLSRKIRQADMALRKGQWGYESMVPCYRMTGQTLGIVGFGRIGSMVARKMRNFGMNIIAFDPLKERDSRYNDQVSFVSFETLCRDSDYITIHCPLEEKTYHLFDEKAFAMMKDTAFIINTARGPVIEESALISALTEKRIAGAAIDVFENEPLSPDHPLLKMDNVLLSGHAAFYSEKSMEVLQEKAALEAVNVLQGNTPFNPCNKLKTEC</sequence>
<evidence type="ECO:0000256" key="3">
    <source>
        <dbReference type="ARBA" id="ARBA00023027"/>
    </source>
</evidence>
<evidence type="ECO:0000256" key="1">
    <source>
        <dbReference type="ARBA" id="ARBA00005854"/>
    </source>
</evidence>
<dbReference type="Pfam" id="PF00389">
    <property type="entry name" value="2-Hacid_dh"/>
    <property type="match status" value="1"/>
</dbReference>
<gene>
    <name evidence="7" type="ORF">HMPREF1097_01209</name>
</gene>
<dbReference type="PROSITE" id="PS00671">
    <property type="entry name" value="D_2_HYDROXYACID_DH_3"/>
    <property type="match status" value="1"/>
</dbReference>
<dbReference type="HOGENOM" id="CLU_019796_1_3_9"/>
<comment type="caution">
    <text evidence="7">The sequence shown here is derived from an EMBL/GenBank/DDBJ whole genome shotgun (WGS) entry which is preliminary data.</text>
</comment>
<dbReference type="AlphaFoldDB" id="R0AZE2"/>
<evidence type="ECO:0000259" key="5">
    <source>
        <dbReference type="Pfam" id="PF00389"/>
    </source>
</evidence>
<dbReference type="GO" id="GO:0003714">
    <property type="term" value="F:transcription corepressor activity"/>
    <property type="evidence" value="ECO:0007669"/>
    <property type="project" value="InterPro"/>
</dbReference>
<dbReference type="PANTHER" id="PTHR43761">
    <property type="entry name" value="D-ISOMER SPECIFIC 2-HYDROXYACID DEHYDROGENASE FAMILY PROTEIN (AFU_ORTHOLOGUE AFUA_1G13630)"/>
    <property type="match status" value="1"/>
</dbReference>
<evidence type="ECO:0000313" key="7">
    <source>
        <dbReference type="EMBL" id="ENZ41833.1"/>
    </source>
</evidence>
<dbReference type="Proteomes" id="UP000013041">
    <property type="component" value="Unassembled WGS sequence"/>
</dbReference>
<reference evidence="7 8" key="1">
    <citation type="submission" date="2013-01" db="EMBL/GenBank/DDBJ databases">
        <title>The Genome Sequence of Clostridium bolteae 90B8.</title>
        <authorList>
            <consortium name="The Broad Institute Genome Sequencing Platform"/>
            <person name="Earl A."/>
            <person name="Ward D."/>
            <person name="Feldgarden M."/>
            <person name="Gevers D."/>
            <person name="Courvalin P."/>
            <person name="Lambert T."/>
            <person name="Walker B."/>
            <person name="Young S.K."/>
            <person name="Zeng Q."/>
            <person name="Gargeya S."/>
            <person name="Fitzgerald M."/>
            <person name="Haas B."/>
            <person name="Abouelleil A."/>
            <person name="Alvarado L."/>
            <person name="Arachchi H.M."/>
            <person name="Berlin A.M."/>
            <person name="Chapman S.B."/>
            <person name="Dewar J."/>
            <person name="Goldberg J."/>
            <person name="Griggs A."/>
            <person name="Gujja S."/>
            <person name="Hansen M."/>
            <person name="Howarth C."/>
            <person name="Imamovic A."/>
            <person name="Larimer J."/>
            <person name="McCowan C."/>
            <person name="Murphy C."/>
            <person name="Neiman D."/>
            <person name="Pearson M."/>
            <person name="Priest M."/>
            <person name="Roberts A."/>
            <person name="Saif S."/>
            <person name="Shea T."/>
            <person name="Sisk P."/>
            <person name="Sykes S."/>
            <person name="Wortman J."/>
            <person name="Nusbaum C."/>
            <person name="Birren B."/>
        </authorList>
    </citation>
    <scope>NUCLEOTIDE SEQUENCE [LARGE SCALE GENOMIC DNA]</scope>
    <source>
        <strain evidence="7 8">90B8</strain>
    </source>
</reference>
<dbReference type="PATRIC" id="fig|997897.5.peg.1287"/>
<evidence type="ECO:0000256" key="2">
    <source>
        <dbReference type="ARBA" id="ARBA00023002"/>
    </source>
</evidence>
<dbReference type="FunFam" id="3.40.50.720:FF:000203">
    <property type="entry name" value="D-3-phosphoglycerate dehydrogenase (SerA)"/>
    <property type="match status" value="1"/>
</dbReference>
<dbReference type="SUPFAM" id="SSF52283">
    <property type="entry name" value="Formate/glycerate dehydrogenase catalytic domain-like"/>
    <property type="match status" value="1"/>
</dbReference>
<organism evidence="7 8">
    <name type="scientific">Enterocloster bolteae 90B8</name>
    <dbReference type="NCBI Taxonomy" id="997897"/>
    <lineage>
        <taxon>Bacteria</taxon>
        <taxon>Bacillati</taxon>
        <taxon>Bacillota</taxon>
        <taxon>Clostridia</taxon>
        <taxon>Lachnospirales</taxon>
        <taxon>Lachnospiraceae</taxon>
        <taxon>Enterocloster</taxon>
    </lineage>
</organism>
<dbReference type="InterPro" id="IPR006140">
    <property type="entry name" value="D-isomer_DH_NAD-bd"/>
</dbReference>
<evidence type="ECO:0000313" key="8">
    <source>
        <dbReference type="Proteomes" id="UP000013041"/>
    </source>
</evidence>
<feature type="domain" description="D-isomer specific 2-hydroxyacid dehydrogenase catalytic" evidence="5">
    <location>
        <begin position="15"/>
        <end position="315"/>
    </location>
</feature>
<accession>R0AZE2</accession>
<dbReference type="SUPFAM" id="SSF51735">
    <property type="entry name" value="NAD(P)-binding Rossmann-fold domains"/>
    <property type="match status" value="1"/>
</dbReference>
<dbReference type="InterPro" id="IPR006139">
    <property type="entry name" value="D-isomer_2_OHA_DH_cat_dom"/>
</dbReference>
<comment type="similarity">
    <text evidence="1 4">Belongs to the D-isomer specific 2-hydroxyacid dehydrogenase family.</text>
</comment>
<dbReference type="PROSITE" id="PS00065">
    <property type="entry name" value="D_2_HYDROXYACID_DH_1"/>
    <property type="match status" value="1"/>
</dbReference>
<dbReference type="Pfam" id="PF02826">
    <property type="entry name" value="2-Hacid_dh_C"/>
    <property type="match status" value="1"/>
</dbReference>
<dbReference type="CDD" id="cd05299">
    <property type="entry name" value="CtBP_dh"/>
    <property type="match status" value="1"/>
</dbReference>
<dbReference type="InterPro" id="IPR036291">
    <property type="entry name" value="NAD(P)-bd_dom_sf"/>
</dbReference>
<evidence type="ECO:0000259" key="6">
    <source>
        <dbReference type="Pfam" id="PF02826"/>
    </source>
</evidence>
<name>R0AZE2_9FIRM</name>